<evidence type="ECO:0000313" key="1">
    <source>
        <dbReference type="EMBL" id="SUZ82488.1"/>
    </source>
</evidence>
<proteinExistence type="predicted"/>
<organism evidence="1">
    <name type="scientific">marine metagenome</name>
    <dbReference type="NCBI Taxonomy" id="408172"/>
    <lineage>
        <taxon>unclassified sequences</taxon>
        <taxon>metagenomes</taxon>
        <taxon>ecological metagenomes</taxon>
    </lineage>
</organism>
<dbReference type="EMBL" id="UINC01001509">
    <property type="protein sequence ID" value="SUZ82488.1"/>
    <property type="molecule type" value="Genomic_DNA"/>
</dbReference>
<accession>A0A381QV23</accession>
<protein>
    <submittedName>
        <fullName evidence="1">Uncharacterized protein</fullName>
    </submittedName>
</protein>
<dbReference type="AlphaFoldDB" id="A0A381QV23"/>
<name>A0A381QV23_9ZZZZ</name>
<sequence length="180" mass="19883">MKTIYLISTAILLTHCTSETNEKTTQEIIEIATESAPANISSEATVLAADGSVLREGSNGWTCMPGTPPNENVNPMCVDQVWQEWLQAFINQAPYDSEAKGFGVSYMLQGDQAVDNNDPFNADRSVGTWIQEGPHLMLLMPASLMSDLPRDPYAGGPYVMWENNDFVHMMVPLEVTERPN</sequence>
<reference evidence="1" key="1">
    <citation type="submission" date="2018-05" db="EMBL/GenBank/DDBJ databases">
        <authorList>
            <person name="Lanie J.A."/>
            <person name="Ng W.-L."/>
            <person name="Kazmierczak K.M."/>
            <person name="Andrzejewski T.M."/>
            <person name="Davidsen T.M."/>
            <person name="Wayne K.J."/>
            <person name="Tettelin H."/>
            <person name="Glass J.I."/>
            <person name="Rusch D."/>
            <person name="Podicherti R."/>
            <person name="Tsui H.-C.T."/>
            <person name="Winkler M.E."/>
        </authorList>
    </citation>
    <scope>NUCLEOTIDE SEQUENCE</scope>
</reference>
<gene>
    <name evidence="1" type="ORF">METZ01_LOCUS35342</name>
</gene>